<feature type="region of interest" description="Disordered" evidence="7">
    <location>
        <begin position="739"/>
        <end position="769"/>
    </location>
</feature>
<dbReference type="Pfam" id="PF14638">
    <property type="entry name" value="FNIP_C"/>
    <property type="match status" value="1"/>
</dbReference>
<evidence type="ECO:0000256" key="6">
    <source>
        <dbReference type="ARBA" id="ARBA00023228"/>
    </source>
</evidence>
<feature type="compositionally biased region" description="Basic and acidic residues" evidence="7">
    <location>
        <begin position="649"/>
        <end position="670"/>
    </location>
</feature>
<feature type="region of interest" description="Disordered" evidence="7">
    <location>
        <begin position="75"/>
        <end position="95"/>
    </location>
</feature>
<evidence type="ECO:0000259" key="8">
    <source>
        <dbReference type="PROSITE" id="PS51836"/>
    </source>
</evidence>
<protein>
    <recommendedName>
        <fullName evidence="8">UDENN FNIP1/2-type domain-containing protein</fullName>
    </recommendedName>
</protein>
<dbReference type="Pfam" id="PF14636">
    <property type="entry name" value="FNIP_N"/>
    <property type="match status" value="1"/>
</dbReference>
<dbReference type="GO" id="GO:0005765">
    <property type="term" value="C:lysosomal membrane"/>
    <property type="evidence" value="ECO:0007669"/>
    <property type="project" value="UniProtKB-SubCell"/>
</dbReference>
<reference evidence="9" key="2">
    <citation type="journal article" date="2023" name="Commun. Biol.">
        <title>Intrasexual cuticular hydrocarbon dimorphism in a wasp sheds light on hydrocarbon biosynthesis genes in Hymenoptera.</title>
        <authorList>
            <person name="Moris V.C."/>
            <person name="Podsiadlowski L."/>
            <person name="Martin S."/>
            <person name="Oeyen J.P."/>
            <person name="Donath A."/>
            <person name="Petersen M."/>
            <person name="Wilbrandt J."/>
            <person name="Misof B."/>
            <person name="Liedtke D."/>
            <person name="Thamm M."/>
            <person name="Scheiner R."/>
            <person name="Schmitt T."/>
            <person name="Niehuis O."/>
        </authorList>
    </citation>
    <scope>NUCLEOTIDE SEQUENCE</scope>
    <source>
        <strain evidence="9">GBR_01_08_01A</strain>
    </source>
</reference>
<evidence type="ECO:0000256" key="7">
    <source>
        <dbReference type="SAM" id="MobiDB-lite"/>
    </source>
</evidence>
<dbReference type="Pfam" id="PF14637">
    <property type="entry name" value="FNIP_M"/>
    <property type="match status" value="1"/>
</dbReference>
<gene>
    <name evidence="9" type="ORF">KPH14_004198</name>
</gene>
<dbReference type="GO" id="GO:0051087">
    <property type="term" value="F:protein-folding chaperone binding"/>
    <property type="evidence" value="ECO:0007669"/>
    <property type="project" value="TreeGrafter"/>
</dbReference>
<comment type="caution">
    <text evidence="9">The sequence shown here is derived from an EMBL/GenBank/DDBJ whole genome shotgun (WGS) entry which is preliminary data.</text>
</comment>
<evidence type="ECO:0000256" key="4">
    <source>
        <dbReference type="ARBA" id="ARBA00022490"/>
    </source>
</evidence>
<organism evidence="9 10">
    <name type="scientific">Odynerus spinipes</name>
    <dbReference type="NCBI Taxonomy" id="1348599"/>
    <lineage>
        <taxon>Eukaryota</taxon>
        <taxon>Metazoa</taxon>
        <taxon>Ecdysozoa</taxon>
        <taxon>Arthropoda</taxon>
        <taxon>Hexapoda</taxon>
        <taxon>Insecta</taxon>
        <taxon>Pterygota</taxon>
        <taxon>Neoptera</taxon>
        <taxon>Endopterygota</taxon>
        <taxon>Hymenoptera</taxon>
        <taxon>Apocrita</taxon>
        <taxon>Aculeata</taxon>
        <taxon>Vespoidea</taxon>
        <taxon>Vespidae</taxon>
        <taxon>Eumeninae</taxon>
        <taxon>Odynerus</taxon>
    </lineage>
</organism>
<keyword evidence="10" id="KW-1185">Reference proteome</keyword>
<feature type="domain" description="UDENN FNIP1/2-type" evidence="8">
    <location>
        <begin position="44"/>
        <end position="1050"/>
    </location>
</feature>
<feature type="region of interest" description="Disordered" evidence="7">
    <location>
        <begin position="18"/>
        <end position="37"/>
    </location>
</feature>
<evidence type="ECO:0000313" key="10">
    <source>
        <dbReference type="Proteomes" id="UP001258017"/>
    </source>
</evidence>
<name>A0AAD9RYX1_9HYME</name>
<dbReference type="EMBL" id="JAIFRP010000006">
    <property type="protein sequence ID" value="KAK2588148.1"/>
    <property type="molecule type" value="Genomic_DNA"/>
</dbReference>
<feature type="compositionally biased region" description="Low complexity" evidence="7">
    <location>
        <begin position="208"/>
        <end position="224"/>
    </location>
</feature>
<dbReference type="PROSITE" id="PS51836">
    <property type="entry name" value="DENN_FNIP12"/>
    <property type="match status" value="1"/>
</dbReference>
<feature type="compositionally biased region" description="Low complexity" evidence="7">
    <location>
        <begin position="742"/>
        <end position="763"/>
    </location>
</feature>
<keyword evidence="4" id="KW-0963">Cytoplasm</keyword>
<evidence type="ECO:0000256" key="3">
    <source>
        <dbReference type="ARBA" id="ARBA00007541"/>
    </source>
</evidence>
<keyword evidence="6" id="KW-0458">Lysosome</keyword>
<dbReference type="PANTHER" id="PTHR21634">
    <property type="entry name" value="RE13835P"/>
    <property type="match status" value="1"/>
</dbReference>
<dbReference type="InterPro" id="IPR028085">
    <property type="entry name" value="FNIP_mid_dom"/>
</dbReference>
<comment type="similarity">
    <text evidence="3">Belongs to the FNIP family.</text>
</comment>
<dbReference type="InterPro" id="IPR026156">
    <property type="entry name" value="FNIP_fam"/>
</dbReference>
<dbReference type="PANTHER" id="PTHR21634:SF9">
    <property type="entry name" value="RE13835P"/>
    <property type="match status" value="1"/>
</dbReference>
<keyword evidence="5" id="KW-0472">Membrane</keyword>
<feature type="compositionally biased region" description="Low complexity" evidence="7">
    <location>
        <begin position="158"/>
        <end position="178"/>
    </location>
</feature>
<accession>A0AAD9RYX1</accession>
<dbReference type="Proteomes" id="UP001258017">
    <property type="component" value="Unassembled WGS sequence"/>
</dbReference>
<comment type="subcellular location">
    <subcellularLocation>
        <location evidence="1">Cytoplasm</location>
    </subcellularLocation>
    <subcellularLocation>
        <location evidence="2">Lysosome membrane</location>
    </subcellularLocation>
</comment>
<feature type="compositionally biased region" description="Polar residues" evidence="7">
    <location>
        <begin position="144"/>
        <end position="157"/>
    </location>
</feature>
<dbReference type="GO" id="GO:0042030">
    <property type="term" value="F:ATPase inhibitor activity"/>
    <property type="evidence" value="ECO:0007669"/>
    <property type="project" value="TreeGrafter"/>
</dbReference>
<evidence type="ECO:0000256" key="5">
    <source>
        <dbReference type="ARBA" id="ARBA00023136"/>
    </source>
</evidence>
<evidence type="ECO:0000256" key="1">
    <source>
        <dbReference type="ARBA" id="ARBA00004496"/>
    </source>
</evidence>
<feature type="region of interest" description="Disordered" evidence="7">
    <location>
        <begin position="137"/>
        <end position="224"/>
    </location>
</feature>
<sequence>MSLLDKLQYPLRKSFNRNNDLDSAPAESSGATVNKEDRDSTLCLGTEQVRILLFQECEWRGRRVLFDSLRLENRRRKNESSTAATKEKTTEDATSSLSDMVFGTVAMTYKGSSFKVHSMKSPPCIMCTKVFPITEHSTHKQTERLSNGTLTRSTHVDSNTSNSSVRTSSSRPSSGNVSFNDLSPDPRKNSTCSSNGSGWDLDFQPQMGSSQSLESSGSSGVGSSLSSLRRRWLRAVSTSLSRSDSDDIFGIQQSGESGSEGGDKHYRSRLGLMMLVRLTQGHERRIETRLLEHMTLLEGMLDRLRYFCIETNGVKGKSSCKGVDSADRMYRASYRFVLSLLRLLMNANGFRPPLLWHDVLLNSVITFEMNSNILHRGLQQMCQLLDEVDTKSTNFFLSTVVTAVLMYHLGWVYTILPTHDRQVMEKLGRWYPCNPLWSQLGDLYGAMGNPVKRNSAETTRISLLYTGRRTGSYQSFGANASKAALLVRLYQTEKRIQQRSESFDGETRIAFTDSQQTNANANANATEGIGERSRSSETLMRSLKRSTTMKVDLDRYMLKPDEPFANSTSRSMVSMVPDSGNSEKSMSEENAKENLIPSQVKIVVSEIGSDGVEESKDDVQFRRPNLGKKTEENGGEEDKGSFALSKPAQEYKSKDNDEETGKLHHPESDSRTLNGPVSSDENKRHQVYFTLGCEEKPNKYFSRPRLGYNCQCSYMFTTVPSTSAQLPEDVLRKIIQRNFPESSKSMQPPPGSMSSMESNNTESKPTRVCPRCQNQSYASAQTYKGMKELLETPTNATEVLRTCGNADRTVSMSRSNSLEALMEASSVIELPMPRSKLASTEKVNSNDESGFTKTLLQTRIPSSRTSNSSTWGTNYTWGLVVQGLIKKDKKRRKRRNEKQKNEEQVNEPEIEEEEDWWCCVREEVAAGVRFPTIDQPVAEAVCILADLDTWHVGILSNNTPLESPPLPVGMSRLVANMLEAFSYVWRKYHSPVHCVDILESKLREMWLRSEALAEMLMAADVCDVSVAALTNALDLDAADIPLLLAVATTHSPEIAQRFGLTLA</sequence>
<feature type="region of interest" description="Disordered" evidence="7">
    <location>
        <begin position="561"/>
        <end position="593"/>
    </location>
</feature>
<dbReference type="InterPro" id="IPR037545">
    <property type="entry name" value="DENN_FNIP1/2"/>
</dbReference>
<dbReference type="PRINTS" id="PR02073">
    <property type="entry name" value="FOLLICULNIP1"/>
</dbReference>
<proteinExistence type="inferred from homology"/>
<reference evidence="9" key="1">
    <citation type="submission" date="2021-08" db="EMBL/GenBank/DDBJ databases">
        <authorList>
            <person name="Misof B."/>
            <person name="Oliver O."/>
            <person name="Podsiadlowski L."/>
            <person name="Donath A."/>
            <person name="Peters R."/>
            <person name="Mayer C."/>
            <person name="Rust J."/>
            <person name="Gunkel S."/>
            <person name="Lesny P."/>
            <person name="Martin S."/>
            <person name="Oeyen J.P."/>
            <person name="Petersen M."/>
            <person name="Panagiotis P."/>
            <person name="Wilbrandt J."/>
            <person name="Tanja T."/>
        </authorList>
    </citation>
    <scope>NUCLEOTIDE SEQUENCE</scope>
    <source>
        <strain evidence="9">GBR_01_08_01A</strain>
        <tissue evidence="9">Thorax + abdomen</tissue>
    </source>
</reference>
<dbReference type="InterPro" id="IPR028084">
    <property type="entry name" value="FNIP_N_dom"/>
</dbReference>
<evidence type="ECO:0000256" key="2">
    <source>
        <dbReference type="ARBA" id="ARBA00004656"/>
    </source>
</evidence>
<dbReference type="InterPro" id="IPR028086">
    <property type="entry name" value="FNIP_C_dom"/>
</dbReference>
<evidence type="ECO:0000313" key="9">
    <source>
        <dbReference type="EMBL" id="KAK2588148.1"/>
    </source>
</evidence>
<feature type="region of interest" description="Disordered" evidence="7">
    <location>
        <begin position="519"/>
        <end position="546"/>
    </location>
</feature>
<feature type="region of interest" description="Disordered" evidence="7">
    <location>
        <begin position="608"/>
        <end position="683"/>
    </location>
</feature>
<feature type="compositionally biased region" description="Basic and acidic residues" evidence="7">
    <location>
        <begin position="628"/>
        <end position="640"/>
    </location>
</feature>
<dbReference type="AlphaFoldDB" id="A0AAD9RYX1"/>